<name>A0A6A5RPN9_9PLEO</name>
<evidence type="ECO:0000313" key="3">
    <source>
        <dbReference type="Proteomes" id="UP000800082"/>
    </source>
</evidence>
<protein>
    <submittedName>
        <fullName evidence="2">Uncharacterized protein</fullName>
    </submittedName>
</protein>
<dbReference type="RefSeq" id="XP_033449867.1">
    <property type="nucleotide sequence ID" value="XM_033592103.1"/>
</dbReference>
<accession>A0A6A5RPN9</accession>
<dbReference type="GeneID" id="54349771"/>
<keyword evidence="3" id="KW-1185">Reference proteome</keyword>
<gene>
    <name evidence="2" type="ORF">M421DRAFT_419407</name>
</gene>
<feature type="region of interest" description="Disordered" evidence="1">
    <location>
        <begin position="43"/>
        <end position="83"/>
    </location>
</feature>
<proteinExistence type="predicted"/>
<dbReference type="EMBL" id="ML978965">
    <property type="protein sequence ID" value="KAF1929619.1"/>
    <property type="molecule type" value="Genomic_DNA"/>
</dbReference>
<dbReference type="Proteomes" id="UP000800082">
    <property type="component" value="Unassembled WGS sequence"/>
</dbReference>
<evidence type="ECO:0000313" key="2">
    <source>
        <dbReference type="EMBL" id="KAF1929619.1"/>
    </source>
</evidence>
<feature type="compositionally biased region" description="Low complexity" evidence="1">
    <location>
        <begin position="74"/>
        <end position="83"/>
    </location>
</feature>
<sequence length="83" mass="8698">MWRLASSVFPLGWSPGVGVRQSRERYSPVTGAGSSLFRVFSATETGDNERQPSRASCGGCGAEREEGGGRARAYKGSAAAAGW</sequence>
<evidence type="ECO:0000256" key="1">
    <source>
        <dbReference type="SAM" id="MobiDB-lite"/>
    </source>
</evidence>
<organism evidence="2 3">
    <name type="scientific">Didymella exigua CBS 183.55</name>
    <dbReference type="NCBI Taxonomy" id="1150837"/>
    <lineage>
        <taxon>Eukaryota</taxon>
        <taxon>Fungi</taxon>
        <taxon>Dikarya</taxon>
        <taxon>Ascomycota</taxon>
        <taxon>Pezizomycotina</taxon>
        <taxon>Dothideomycetes</taxon>
        <taxon>Pleosporomycetidae</taxon>
        <taxon>Pleosporales</taxon>
        <taxon>Pleosporineae</taxon>
        <taxon>Didymellaceae</taxon>
        <taxon>Didymella</taxon>
    </lineage>
</organism>
<reference evidence="2" key="1">
    <citation type="journal article" date="2020" name="Stud. Mycol.">
        <title>101 Dothideomycetes genomes: a test case for predicting lifestyles and emergence of pathogens.</title>
        <authorList>
            <person name="Haridas S."/>
            <person name="Albert R."/>
            <person name="Binder M."/>
            <person name="Bloem J."/>
            <person name="Labutti K."/>
            <person name="Salamov A."/>
            <person name="Andreopoulos B."/>
            <person name="Baker S."/>
            <person name="Barry K."/>
            <person name="Bills G."/>
            <person name="Bluhm B."/>
            <person name="Cannon C."/>
            <person name="Castanera R."/>
            <person name="Culley D."/>
            <person name="Daum C."/>
            <person name="Ezra D."/>
            <person name="Gonzalez J."/>
            <person name="Henrissat B."/>
            <person name="Kuo A."/>
            <person name="Liang C."/>
            <person name="Lipzen A."/>
            <person name="Lutzoni F."/>
            <person name="Magnuson J."/>
            <person name="Mondo S."/>
            <person name="Nolan M."/>
            <person name="Ohm R."/>
            <person name="Pangilinan J."/>
            <person name="Park H.-J."/>
            <person name="Ramirez L."/>
            <person name="Alfaro M."/>
            <person name="Sun H."/>
            <person name="Tritt A."/>
            <person name="Yoshinaga Y."/>
            <person name="Zwiers L.-H."/>
            <person name="Turgeon B."/>
            <person name="Goodwin S."/>
            <person name="Spatafora J."/>
            <person name="Crous P."/>
            <person name="Grigoriev I."/>
        </authorList>
    </citation>
    <scope>NUCLEOTIDE SEQUENCE</scope>
    <source>
        <strain evidence="2">CBS 183.55</strain>
    </source>
</reference>
<dbReference type="AlphaFoldDB" id="A0A6A5RPN9"/>